<dbReference type="EMBL" id="KI925463">
    <property type="protein sequence ID" value="ETW77542.1"/>
    <property type="molecule type" value="Genomic_DNA"/>
</dbReference>
<protein>
    <recommendedName>
        <fullName evidence="1">DUF6533 domain-containing protein</fullName>
    </recommendedName>
</protein>
<dbReference type="HOGENOM" id="CLU_2794255_0_0_1"/>
<dbReference type="InParanoid" id="W4JVH4"/>
<dbReference type="KEGG" id="hir:HETIRDRAFT_173803"/>
<dbReference type="Pfam" id="PF20151">
    <property type="entry name" value="DUF6533"/>
    <property type="match status" value="1"/>
</dbReference>
<feature type="domain" description="DUF6533" evidence="1">
    <location>
        <begin position="3"/>
        <end position="40"/>
    </location>
</feature>
<proteinExistence type="predicted"/>
<reference evidence="2 3" key="1">
    <citation type="journal article" date="2012" name="New Phytol.">
        <title>Insight into trade-off between wood decay and parasitism from the genome of a fungal forest pathogen.</title>
        <authorList>
            <person name="Olson A."/>
            <person name="Aerts A."/>
            <person name="Asiegbu F."/>
            <person name="Belbahri L."/>
            <person name="Bouzid O."/>
            <person name="Broberg A."/>
            <person name="Canback B."/>
            <person name="Coutinho P.M."/>
            <person name="Cullen D."/>
            <person name="Dalman K."/>
            <person name="Deflorio G."/>
            <person name="van Diepen L.T."/>
            <person name="Dunand C."/>
            <person name="Duplessis S."/>
            <person name="Durling M."/>
            <person name="Gonthier P."/>
            <person name="Grimwood J."/>
            <person name="Fossdal C.G."/>
            <person name="Hansson D."/>
            <person name="Henrissat B."/>
            <person name="Hietala A."/>
            <person name="Himmelstrand K."/>
            <person name="Hoffmeister D."/>
            <person name="Hogberg N."/>
            <person name="James T.Y."/>
            <person name="Karlsson M."/>
            <person name="Kohler A."/>
            <person name="Kues U."/>
            <person name="Lee Y.H."/>
            <person name="Lin Y.C."/>
            <person name="Lind M."/>
            <person name="Lindquist E."/>
            <person name="Lombard V."/>
            <person name="Lucas S."/>
            <person name="Lunden K."/>
            <person name="Morin E."/>
            <person name="Murat C."/>
            <person name="Park J."/>
            <person name="Raffaello T."/>
            <person name="Rouze P."/>
            <person name="Salamov A."/>
            <person name="Schmutz J."/>
            <person name="Solheim H."/>
            <person name="Stahlberg J."/>
            <person name="Velez H."/>
            <person name="de Vries R.P."/>
            <person name="Wiebenga A."/>
            <person name="Woodward S."/>
            <person name="Yakovlev I."/>
            <person name="Garbelotto M."/>
            <person name="Martin F."/>
            <person name="Grigoriev I.V."/>
            <person name="Stenlid J."/>
        </authorList>
    </citation>
    <scope>NUCLEOTIDE SEQUENCE [LARGE SCALE GENOMIC DNA]</scope>
    <source>
        <strain evidence="2 3">TC 32-1</strain>
    </source>
</reference>
<evidence type="ECO:0000313" key="3">
    <source>
        <dbReference type="Proteomes" id="UP000030671"/>
    </source>
</evidence>
<evidence type="ECO:0000313" key="2">
    <source>
        <dbReference type="EMBL" id="ETW77542.1"/>
    </source>
</evidence>
<sequence>MMILIQDWLVLFGEEVDLVWNSQWSIPKLLYIINRYAPFVDVTLDLYHSLSKSISPEVPSPSEVQCDG</sequence>
<dbReference type="AlphaFoldDB" id="W4JVH4"/>
<keyword evidence="3" id="KW-1185">Reference proteome</keyword>
<evidence type="ECO:0000259" key="1">
    <source>
        <dbReference type="Pfam" id="PF20151"/>
    </source>
</evidence>
<dbReference type="InterPro" id="IPR045340">
    <property type="entry name" value="DUF6533"/>
</dbReference>
<organism evidence="2 3">
    <name type="scientific">Heterobasidion irregulare (strain TC 32-1)</name>
    <dbReference type="NCBI Taxonomy" id="747525"/>
    <lineage>
        <taxon>Eukaryota</taxon>
        <taxon>Fungi</taxon>
        <taxon>Dikarya</taxon>
        <taxon>Basidiomycota</taxon>
        <taxon>Agaricomycotina</taxon>
        <taxon>Agaricomycetes</taxon>
        <taxon>Russulales</taxon>
        <taxon>Bondarzewiaceae</taxon>
        <taxon>Heterobasidion</taxon>
        <taxon>Heterobasidion annosum species complex</taxon>
    </lineage>
</organism>
<dbReference type="RefSeq" id="XP_009551030.1">
    <property type="nucleotide sequence ID" value="XM_009552735.1"/>
</dbReference>
<dbReference type="GeneID" id="20668468"/>
<gene>
    <name evidence="2" type="ORF">HETIRDRAFT_173803</name>
</gene>
<accession>W4JVH4</accession>
<dbReference type="OrthoDB" id="2638860at2759"/>
<name>W4JVH4_HETIT</name>
<dbReference type="Proteomes" id="UP000030671">
    <property type="component" value="Unassembled WGS sequence"/>
</dbReference>